<dbReference type="FunFam" id="3.40.50.300:FF:000127">
    <property type="entry name" value="Ribose import ATP-binding protein RbsA"/>
    <property type="match status" value="1"/>
</dbReference>
<keyword evidence="4" id="KW-0677">Repeat</keyword>
<dbReference type="GO" id="GO:0016887">
    <property type="term" value="F:ATP hydrolysis activity"/>
    <property type="evidence" value="ECO:0007669"/>
    <property type="project" value="InterPro"/>
</dbReference>
<evidence type="ECO:0000256" key="2">
    <source>
        <dbReference type="ARBA" id="ARBA00022448"/>
    </source>
</evidence>
<dbReference type="AlphaFoldDB" id="A0A1V4IVD4"/>
<dbReference type="PROSITE" id="PS00211">
    <property type="entry name" value="ABC_TRANSPORTER_1"/>
    <property type="match status" value="2"/>
</dbReference>
<dbReference type="CDD" id="cd03216">
    <property type="entry name" value="ABC_Carb_Monos_I"/>
    <property type="match status" value="1"/>
</dbReference>
<comment type="caution">
    <text evidence="10">The sequence shown here is derived from an EMBL/GenBank/DDBJ whole genome shotgun (WGS) entry which is preliminary data.</text>
</comment>
<dbReference type="Gene3D" id="3.40.50.300">
    <property type="entry name" value="P-loop containing nucleotide triphosphate hydrolases"/>
    <property type="match status" value="2"/>
</dbReference>
<evidence type="ECO:0000256" key="8">
    <source>
        <dbReference type="ARBA" id="ARBA00023136"/>
    </source>
</evidence>
<feature type="domain" description="ABC transporter" evidence="9">
    <location>
        <begin position="256"/>
        <end position="502"/>
    </location>
</feature>
<evidence type="ECO:0000256" key="6">
    <source>
        <dbReference type="ARBA" id="ARBA00022840"/>
    </source>
</evidence>
<protein>
    <submittedName>
        <fullName evidence="10">Ribose import ATP-binding protein RbsA</fullName>
        <ecNumber evidence="10">3.6.3.17</ecNumber>
    </submittedName>
</protein>
<evidence type="ECO:0000256" key="5">
    <source>
        <dbReference type="ARBA" id="ARBA00022741"/>
    </source>
</evidence>
<evidence type="ECO:0000313" key="10">
    <source>
        <dbReference type="EMBL" id="OPJ63896.1"/>
    </source>
</evidence>
<gene>
    <name evidence="10" type="primary">rbsA_2</name>
    <name evidence="10" type="ORF">CLCHR_14150</name>
</gene>
<keyword evidence="11" id="KW-1185">Reference proteome</keyword>
<keyword evidence="7" id="KW-1278">Translocase</keyword>
<evidence type="ECO:0000256" key="3">
    <source>
        <dbReference type="ARBA" id="ARBA00022475"/>
    </source>
</evidence>
<feature type="domain" description="ABC transporter" evidence="9">
    <location>
        <begin position="4"/>
        <end position="239"/>
    </location>
</feature>
<dbReference type="InterPro" id="IPR050107">
    <property type="entry name" value="ABC_carbohydrate_import_ATPase"/>
</dbReference>
<dbReference type="EC" id="3.6.3.17" evidence="10"/>
<dbReference type="InterPro" id="IPR003439">
    <property type="entry name" value="ABC_transporter-like_ATP-bd"/>
</dbReference>
<keyword evidence="3" id="KW-1003">Cell membrane</keyword>
<evidence type="ECO:0000256" key="7">
    <source>
        <dbReference type="ARBA" id="ARBA00022967"/>
    </source>
</evidence>
<dbReference type="Pfam" id="PF00005">
    <property type="entry name" value="ABC_tran"/>
    <property type="match status" value="2"/>
</dbReference>
<proteinExistence type="predicted"/>
<keyword evidence="8" id="KW-0472">Membrane</keyword>
<evidence type="ECO:0000313" key="11">
    <source>
        <dbReference type="Proteomes" id="UP000191056"/>
    </source>
</evidence>
<dbReference type="PROSITE" id="PS50893">
    <property type="entry name" value="ABC_TRANSPORTER_2"/>
    <property type="match status" value="2"/>
</dbReference>
<dbReference type="Proteomes" id="UP000191056">
    <property type="component" value="Unassembled WGS sequence"/>
</dbReference>
<dbReference type="InterPro" id="IPR027417">
    <property type="entry name" value="P-loop_NTPase"/>
</dbReference>
<evidence type="ECO:0000256" key="1">
    <source>
        <dbReference type="ARBA" id="ARBA00004202"/>
    </source>
</evidence>
<dbReference type="PANTHER" id="PTHR43790">
    <property type="entry name" value="CARBOHYDRATE TRANSPORT ATP-BINDING PROTEIN MG119-RELATED"/>
    <property type="match status" value="1"/>
</dbReference>
<dbReference type="EMBL" id="MZGT01000015">
    <property type="protein sequence ID" value="OPJ63896.1"/>
    <property type="molecule type" value="Genomic_DNA"/>
</dbReference>
<dbReference type="SMART" id="SM00382">
    <property type="entry name" value="AAA"/>
    <property type="match status" value="1"/>
</dbReference>
<keyword evidence="6 10" id="KW-0067">ATP-binding</keyword>
<accession>A0A1V4IVD4</accession>
<keyword evidence="5" id="KW-0547">Nucleotide-binding</keyword>
<dbReference type="GO" id="GO:0005886">
    <property type="term" value="C:plasma membrane"/>
    <property type="evidence" value="ECO:0007669"/>
    <property type="project" value="UniProtKB-SubCell"/>
</dbReference>
<dbReference type="CDD" id="cd03215">
    <property type="entry name" value="ABC_Carb_Monos_II"/>
    <property type="match status" value="1"/>
</dbReference>
<comment type="subcellular location">
    <subcellularLocation>
        <location evidence="1">Cell membrane</location>
        <topology evidence="1">Peripheral membrane protein</topology>
    </subcellularLocation>
</comment>
<evidence type="ECO:0000256" key="4">
    <source>
        <dbReference type="ARBA" id="ARBA00022737"/>
    </source>
</evidence>
<dbReference type="SUPFAM" id="SSF52540">
    <property type="entry name" value="P-loop containing nucleoside triphosphate hydrolases"/>
    <property type="match status" value="2"/>
</dbReference>
<organism evidence="10 11">
    <name type="scientific">Clostridium chromiireducens</name>
    <dbReference type="NCBI Taxonomy" id="225345"/>
    <lineage>
        <taxon>Bacteria</taxon>
        <taxon>Bacillati</taxon>
        <taxon>Bacillota</taxon>
        <taxon>Clostridia</taxon>
        <taxon>Eubacteriales</taxon>
        <taxon>Clostridiaceae</taxon>
        <taxon>Clostridium</taxon>
    </lineage>
</organism>
<reference evidence="10 11" key="1">
    <citation type="submission" date="2017-03" db="EMBL/GenBank/DDBJ databases">
        <title>Genome sequence of Clostridium chromiireducens DSM 23318.</title>
        <authorList>
            <person name="Poehlein A."/>
            <person name="Daniel R."/>
        </authorList>
    </citation>
    <scope>NUCLEOTIDE SEQUENCE [LARGE SCALE GENOMIC DNA]</scope>
    <source>
        <strain evidence="10 11">DSM 23318</strain>
    </source>
</reference>
<dbReference type="InterPro" id="IPR003593">
    <property type="entry name" value="AAA+_ATPase"/>
</dbReference>
<keyword evidence="10" id="KW-0378">Hydrolase</keyword>
<evidence type="ECO:0000259" key="9">
    <source>
        <dbReference type="PROSITE" id="PS50893"/>
    </source>
</evidence>
<dbReference type="STRING" id="225345.CLCHR_14150"/>
<dbReference type="InterPro" id="IPR017871">
    <property type="entry name" value="ABC_transporter-like_CS"/>
</dbReference>
<name>A0A1V4IVD4_9CLOT</name>
<keyword evidence="2" id="KW-0813">Transport</keyword>
<dbReference type="RefSeq" id="WP_242965999.1">
    <property type="nucleotide sequence ID" value="NZ_MZGT01000015.1"/>
</dbReference>
<dbReference type="GO" id="GO:0005524">
    <property type="term" value="F:ATP binding"/>
    <property type="evidence" value="ECO:0007669"/>
    <property type="project" value="UniProtKB-KW"/>
</dbReference>
<dbReference type="PANTHER" id="PTHR43790:SF4">
    <property type="entry name" value="GUANOSINE IMPORT ATP-BINDING PROTEIN NUPO"/>
    <property type="match status" value="1"/>
</dbReference>
<sequence>MEFLRMENITKRFGDVFANKDINLIVNEGEVHTLLGENGAGKSTLMNILVGLYQPTKGNLYLHGNKVKIDSPAKAVNMGIGMVHQHFMLIEAMTVFENIILGTTKDKSIFIKKDTIKKEIMELAEKYELNVELDKQITEISVGEQQRVEILKALYRGAELLVLDEPTAALTDIEVDGLFKIIRKLTSERKSVIFISHKMREVLEISDRITILRAGQTIKTLDKSKTNSEELASLMIGRELVQSEYKKVKKTTQDVIAIEHVDYNKKSKHNGLCDISLTIGKGEIVGIAGVDGNGQSQLAQLITGVISPDNGQVFLKSKKISKFLPENFINSNVSHVPEDRNKMGLVGNMSIKENIVLKATEKAQFSLGNGLFLKKKAITEYANKMKEKYDIRCDSVEQETRNLSGGNQQKVILAREMEENPDLLVAVHPTRGLDIGATRYVHDKMIDSRDKGCGVLLISADFDEVLKLSDRIIVMFEGKIVGTFSGENPLINEISLAIAGRTKESLEEALV</sequence>